<reference evidence="1 2" key="1">
    <citation type="submission" date="2019-06" db="EMBL/GenBank/DDBJ databases">
        <title>WGS assembly of Gossypium darwinii.</title>
        <authorList>
            <person name="Chen Z.J."/>
            <person name="Sreedasyam A."/>
            <person name="Ando A."/>
            <person name="Song Q."/>
            <person name="De L."/>
            <person name="Hulse-Kemp A."/>
            <person name="Ding M."/>
            <person name="Ye W."/>
            <person name="Kirkbride R."/>
            <person name="Jenkins J."/>
            <person name="Plott C."/>
            <person name="Lovell J."/>
            <person name="Lin Y.-M."/>
            <person name="Vaughn R."/>
            <person name="Liu B."/>
            <person name="Li W."/>
            <person name="Simpson S."/>
            <person name="Scheffler B."/>
            <person name="Saski C."/>
            <person name="Grover C."/>
            <person name="Hu G."/>
            <person name="Conover J."/>
            <person name="Carlson J."/>
            <person name="Shu S."/>
            <person name="Boston L."/>
            <person name="Williams M."/>
            <person name="Peterson D."/>
            <person name="Mcgee K."/>
            <person name="Jones D."/>
            <person name="Wendel J."/>
            <person name="Stelly D."/>
            <person name="Grimwood J."/>
            <person name="Schmutz J."/>
        </authorList>
    </citation>
    <scope>NUCLEOTIDE SEQUENCE [LARGE SCALE GENOMIC DNA]</scope>
    <source>
        <strain evidence="1">1808015.09</strain>
    </source>
</reference>
<dbReference type="EMBL" id="CM017689">
    <property type="protein sequence ID" value="TYH28764.1"/>
    <property type="molecule type" value="Genomic_DNA"/>
</dbReference>
<accession>A0A5D2HEX7</accession>
<proteinExistence type="predicted"/>
<protein>
    <submittedName>
        <fullName evidence="1">Uncharacterized protein</fullName>
    </submittedName>
</protein>
<name>A0A5D2HEX7_GOSDA</name>
<evidence type="ECO:0000313" key="2">
    <source>
        <dbReference type="Proteomes" id="UP000323506"/>
    </source>
</evidence>
<organism evidence="1 2">
    <name type="scientific">Gossypium darwinii</name>
    <name type="common">Darwin's cotton</name>
    <name type="synonym">Gossypium barbadense var. darwinii</name>
    <dbReference type="NCBI Taxonomy" id="34276"/>
    <lineage>
        <taxon>Eukaryota</taxon>
        <taxon>Viridiplantae</taxon>
        <taxon>Streptophyta</taxon>
        <taxon>Embryophyta</taxon>
        <taxon>Tracheophyta</taxon>
        <taxon>Spermatophyta</taxon>
        <taxon>Magnoliopsida</taxon>
        <taxon>eudicotyledons</taxon>
        <taxon>Gunneridae</taxon>
        <taxon>Pentapetalae</taxon>
        <taxon>rosids</taxon>
        <taxon>malvids</taxon>
        <taxon>Malvales</taxon>
        <taxon>Malvaceae</taxon>
        <taxon>Malvoideae</taxon>
        <taxon>Gossypium</taxon>
    </lineage>
</organism>
<keyword evidence="2" id="KW-1185">Reference proteome</keyword>
<dbReference type="AlphaFoldDB" id="A0A5D2HEX7"/>
<gene>
    <name evidence="1" type="ORF">ES288_A02G169900v1</name>
</gene>
<sequence length="55" mass="6170">MASDELGLISKRKNATLTTGLIQVRRRTWSTYGGYALAYGGSWRLGLRRKRGTKP</sequence>
<dbReference type="Proteomes" id="UP000323506">
    <property type="component" value="Chromosome A02"/>
</dbReference>
<evidence type="ECO:0000313" key="1">
    <source>
        <dbReference type="EMBL" id="TYH28764.1"/>
    </source>
</evidence>